<dbReference type="EMBL" id="VXBF01005310">
    <property type="protein sequence ID" value="NXM83854.1"/>
    <property type="molecule type" value="Genomic_DNA"/>
</dbReference>
<keyword evidence="2" id="KW-1185">Reference proteome</keyword>
<proteinExistence type="predicted"/>
<organism evidence="1 2">
    <name type="scientific">Oenanthe oenanthe</name>
    <name type="common">Northern wheatear</name>
    <dbReference type="NCBI Taxonomy" id="279966"/>
    <lineage>
        <taxon>Eukaryota</taxon>
        <taxon>Metazoa</taxon>
        <taxon>Chordata</taxon>
        <taxon>Craniata</taxon>
        <taxon>Vertebrata</taxon>
        <taxon>Euteleostomi</taxon>
        <taxon>Archelosauria</taxon>
        <taxon>Archosauria</taxon>
        <taxon>Dinosauria</taxon>
        <taxon>Saurischia</taxon>
        <taxon>Theropoda</taxon>
        <taxon>Coelurosauria</taxon>
        <taxon>Aves</taxon>
        <taxon>Neognathae</taxon>
        <taxon>Neoaves</taxon>
        <taxon>Telluraves</taxon>
        <taxon>Australaves</taxon>
        <taxon>Passeriformes</taxon>
        <taxon>Muscicapidae</taxon>
        <taxon>Oenanthe</taxon>
    </lineage>
</organism>
<gene>
    <name evidence="1" type="primary">Mtcyb_1</name>
    <name evidence="1" type="ORF">OENOEN_R01453</name>
</gene>
<name>A0A7L1E4D6_OENON</name>
<feature type="non-terminal residue" evidence="1">
    <location>
        <position position="53"/>
    </location>
</feature>
<dbReference type="AlphaFoldDB" id="A0A7L1E4D6"/>
<comment type="caution">
    <text evidence="1">The sequence shown here is derived from an EMBL/GenBank/DDBJ whole genome shotgun (WGS) entry which is preliminary data.</text>
</comment>
<dbReference type="Proteomes" id="UP000565754">
    <property type="component" value="Unassembled WGS sequence"/>
</dbReference>
<reference evidence="1 2" key="1">
    <citation type="submission" date="2019-09" db="EMBL/GenBank/DDBJ databases">
        <title>Bird 10,000 Genomes (B10K) Project - Family phase.</title>
        <authorList>
            <person name="Zhang G."/>
        </authorList>
    </citation>
    <scope>NUCLEOTIDE SEQUENCE [LARGE SCALE GENOMIC DNA]</scope>
    <source>
        <strain evidence="1">B10K-DU-001-74</strain>
        <tissue evidence="1">Muscle</tissue>
    </source>
</reference>
<evidence type="ECO:0000313" key="1">
    <source>
        <dbReference type="EMBL" id="NXM83854.1"/>
    </source>
</evidence>
<sequence>PSIHVTFFHKSGSNNSIGIVSNCSKIPFHPYYSINTSTLISPSYTLYENNLVY</sequence>
<dbReference type="SUPFAM" id="SSF81342">
    <property type="entry name" value="Transmembrane di-heme cytochromes"/>
    <property type="match status" value="1"/>
</dbReference>
<evidence type="ECO:0000313" key="2">
    <source>
        <dbReference type="Proteomes" id="UP000565754"/>
    </source>
</evidence>
<dbReference type="GO" id="GO:0016020">
    <property type="term" value="C:membrane"/>
    <property type="evidence" value="ECO:0007669"/>
    <property type="project" value="InterPro"/>
</dbReference>
<protein>
    <submittedName>
        <fullName evidence="1">CYB protein</fullName>
    </submittedName>
</protein>
<dbReference type="InterPro" id="IPR016174">
    <property type="entry name" value="Di-haem_cyt_TM"/>
</dbReference>
<dbReference type="GO" id="GO:0022904">
    <property type="term" value="P:respiratory electron transport chain"/>
    <property type="evidence" value="ECO:0007669"/>
    <property type="project" value="InterPro"/>
</dbReference>
<accession>A0A7L1E4D6</accession>
<feature type="non-terminal residue" evidence="1">
    <location>
        <position position="1"/>
    </location>
</feature>